<dbReference type="SUPFAM" id="SSF51556">
    <property type="entry name" value="Metallo-dependent hydrolases"/>
    <property type="match status" value="1"/>
</dbReference>
<dbReference type="Gene3D" id="3.10.310.70">
    <property type="match status" value="1"/>
</dbReference>
<accession>A0A6J7JBY6</accession>
<proteinExistence type="predicted"/>
<gene>
    <name evidence="2" type="ORF">UFOPK3773_00788</name>
</gene>
<dbReference type="Pfam" id="PF07969">
    <property type="entry name" value="Amidohydro_3"/>
    <property type="match status" value="1"/>
</dbReference>
<dbReference type="EMBL" id="CAFBNF010000066">
    <property type="protein sequence ID" value="CAB4939862.1"/>
    <property type="molecule type" value="Genomic_DNA"/>
</dbReference>
<protein>
    <submittedName>
        <fullName evidence="2">Unannotated protein</fullName>
    </submittedName>
</protein>
<organism evidence="2">
    <name type="scientific">freshwater metagenome</name>
    <dbReference type="NCBI Taxonomy" id="449393"/>
    <lineage>
        <taxon>unclassified sequences</taxon>
        <taxon>metagenomes</taxon>
        <taxon>ecological metagenomes</taxon>
    </lineage>
</organism>
<reference evidence="2" key="1">
    <citation type="submission" date="2020-05" db="EMBL/GenBank/DDBJ databases">
        <authorList>
            <person name="Chiriac C."/>
            <person name="Salcher M."/>
            <person name="Ghai R."/>
            <person name="Kavagutti S V."/>
        </authorList>
    </citation>
    <scope>NUCLEOTIDE SEQUENCE</scope>
</reference>
<sequence>MLNSSASTTTAVVNARLVSLDGSQSRASCFLVEDGRVSMVGSVVDVLSRAGGAPVIDCAGSFVVPGFVDGHCHFELTCTTTDGWVAVHTPPFRSLDAIAAEVRSSLGRPRGDWDWLLCRSSFSMQEKVEEQRLFTRHELDAISTERPIAVFASLHVASLNTPALRTLGLWHPDAVHPFHGVVHRDESGVPTGVVTEVFMMVPVPVTAEGFERAVVQHGRDLFNASGTTSVHSMPENLGQIEQLRRLHAAGAMSLRQRYYLISPGVATLDEADELSRIDAEGSMFRFGGVKVFVNGCGHNGEGVPLDDAKWSQESLDAFVRDADSRGFQLWLHSLNANGVRMAARAILGVTPDGSNPRRHRIEHGGDFIDLSDLGLVQASGALLVTTPQFLHSMTSDPSGPRAPLRTLLAAAIRLVGGTDSTGTVPSSVSVLGNVATAVTRQRRDGSAFHPDEAIDAASALRLFTSGSAFGGFSEGSAGVISPGSYADFVLLDRDPLSGDSGGAGATEVLATYLGGVQVWRNQG</sequence>
<dbReference type="PANTHER" id="PTHR22642:SF2">
    <property type="entry name" value="PROTEIN LONG AFTER FAR-RED 3"/>
    <property type="match status" value="1"/>
</dbReference>
<dbReference type="AlphaFoldDB" id="A0A6J7JBY6"/>
<dbReference type="PANTHER" id="PTHR22642">
    <property type="entry name" value="IMIDAZOLONEPROPIONASE"/>
    <property type="match status" value="1"/>
</dbReference>
<dbReference type="InterPro" id="IPR032466">
    <property type="entry name" value="Metal_Hydrolase"/>
</dbReference>
<evidence type="ECO:0000259" key="1">
    <source>
        <dbReference type="Pfam" id="PF07969"/>
    </source>
</evidence>
<dbReference type="Gene3D" id="3.20.20.140">
    <property type="entry name" value="Metal-dependent hydrolases"/>
    <property type="match status" value="1"/>
</dbReference>
<dbReference type="InterPro" id="IPR013108">
    <property type="entry name" value="Amidohydro_3"/>
</dbReference>
<feature type="domain" description="Amidohydrolase 3" evidence="1">
    <location>
        <begin position="55"/>
        <end position="518"/>
    </location>
</feature>
<evidence type="ECO:0000313" key="2">
    <source>
        <dbReference type="EMBL" id="CAB4939862.1"/>
    </source>
</evidence>
<name>A0A6J7JBY6_9ZZZZ</name>
<dbReference type="GO" id="GO:0016810">
    <property type="term" value="F:hydrolase activity, acting on carbon-nitrogen (but not peptide) bonds"/>
    <property type="evidence" value="ECO:0007669"/>
    <property type="project" value="InterPro"/>
</dbReference>
<dbReference type="Gene3D" id="2.30.40.10">
    <property type="entry name" value="Urease, subunit C, domain 1"/>
    <property type="match status" value="1"/>
</dbReference>
<dbReference type="SUPFAM" id="SSF51338">
    <property type="entry name" value="Composite domain of metallo-dependent hydrolases"/>
    <property type="match status" value="1"/>
</dbReference>
<dbReference type="InterPro" id="IPR011059">
    <property type="entry name" value="Metal-dep_hydrolase_composite"/>
</dbReference>